<evidence type="ECO:0000256" key="1">
    <source>
        <dbReference type="SAM" id="MobiDB-lite"/>
    </source>
</evidence>
<dbReference type="Proteomes" id="UP000611640">
    <property type="component" value="Chromosome"/>
</dbReference>
<gene>
    <name evidence="4" type="ORF">Athai_08640</name>
</gene>
<keyword evidence="2" id="KW-1133">Transmembrane helix</keyword>
<reference evidence="4 5" key="1">
    <citation type="submission" date="2020-08" db="EMBL/GenBank/DDBJ databases">
        <title>Whole genome shotgun sequence of Actinocatenispora thailandica NBRC 105041.</title>
        <authorList>
            <person name="Komaki H."/>
            <person name="Tamura T."/>
        </authorList>
    </citation>
    <scope>NUCLEOTIDE SEQUENCE [LARGE SCALE GENOMIC DNA]</scope>
    <source>
        <strain evidence="4 5">NBRC 105041</strain>
    </source>
</reference>
<dbReference type="InterPro" id="IPR036374">
    <property type="entry name" value="OxRdtase_Mopterin-bd_sf"/>
</dbReference>
<protein>
    <submittedName>
        <fullName evidence="4">Molybdopterin-binding protein</fullName>
    </submittedName>
</protein>
<name>A0A7R7DKW7_9ACTN</name>
<feature type="transmembrane region" description="Helical" evidence="2">
    <location>
        <begin position="168"/>
        <end position="188"/>
    </location>
</feature>
<evidence type="ECO:0000259" key="3">
    <source>
        <dbReference type="Pfam" id="PF00174"/>
    </source>
</evidence>
<feature type="region of interest" description="Disordered" evidence="1">
    <location>
        <begin position="195"/>
        <end position="262"/>
    </location>
</feature>
<evidence type="ECO:0000256" key="2">
    <source>
        <dbReference type="SAM" id="Phobius"/>
    </source>
</evidence>
<dbReference type="CDD" id="cd00321">
    <property type="entry name" value="SO_family_Moco"/>
    <property type="match status" value="1"/>
</dbReference>
<feature type="transmembrane region" description="Helical" evidence="2">
    <location>
        <begin position="85"/>
        <end position="106"/>
    </location>
</feature>
<dbReference type="InterPro" id="IPR000572">
    <property type="entry name" value="OxRdtase_Mopterin-bd_dom"/>
</dbReference>
<dbReference type="Gene3D" id="3.90.420.10">
    <property type="entry name" value="Oxidoreductase, molybdopterin-binding domain"/>
    <property type="match status" value="1"/>
</dbReference>
<sequence>MTRLWTADPISLLPGPLRNRASAIGALVRDRLPRFGSPLRSTRLTSWLGIALAVTFSVCFVTGLTSHLIQHPPSWFAWPSAPTQLYRITQGVHVATGIATVPILLAKLWSVYPKLFEWPPVRSIAHLLSRLSVFVLIGAGLAQVTTGILNIARWYPPMPFFFTVAHHWLAWVAIGALLVHIAVQLPTVRAALARAPSPHPATDQPAPPVADRDRPASPVASDQPALAAATNRPEPPVDGTDQPGPATAPGGRDRAEAAGTGPAMQRRGLLGAVGAAVGVVTLVSVGQTVRPLSRLDLLAPRRPDIGPQQLPVNKSAVEAGVARADDRYRLHIDGPHPHTLTLAELTALPQHTVALPIACVEGWSATAHWTGVPIPDLLALVGAPAGSRLRVESAQRGGLYRAAVWPAAHCHDPRSLLALRLNGAELDLDHGFPCRVIAPNLPGVMQTKWVDRLVVLP</sequence>
<dbReference type="Pfam" id="PF00174">
    <property type="entry name" value="Oxidored_molyb"/>
    <property type="match status" value="1"/>
</dbReference>
<proteinExistence type="predicted"/>
<dbReference type="PRINTS" id="PR00407">
    <property type="entry name" value="EUMOPTERIN"/>
</dbReference>
<keyword evidence="2" id="KW-0472">Membrane</keyword>
<feature type="domain" description="Oxidoreductase molybdopterin-binding" evidence="3">
    <location>
        <begin position="325"/>
        <end position="455"/>
    </location>
</feature>
<dbReference type="SUPFAM" id="SSF56524">
    <property type="entry name" value="Oxidoreductase molybdopterin-binding domain"/>
    <property type="match status" value="1"/>
</dbReference>
<feature type="transmembrane region" description="Helical" evidence="2">
    <location>
        <begin position="269"/>
        <end position="289"/>
    </location>
</feature>
<dbReference type="KEGG" id="atl:Athai_08640"/>
<dbReference type="PANTHER" id="PTHR43032:SF2">
    <property type="entry name" value="BLL0505 PROTEIN"/>
    <property type="match status" value="1"/>
</dbReference>
<feature type="transmembrane region" description="Helical" evidence="2">
    <location>
        <begin position="127"/>
        <end position="148"/>
    </location>
</feature>
<organism evidence="4 5">
    <name type="scientific">Actinocatenispora thailandica</name>
    <dbReference type="NCBI Taxonomy" id="227318"/>
    <lineage>
        <taxon>Bacteria</taxon>
        <taxon>Bacillati</taxon>
        <taxon>Actinomycetota</taxon>
        <taxon>Actinomycetes</taxon>
        <taxon>Micromonosporales</taxon>
        <taxon>Micromonosporaceae</taxon>
        <taxon>Actinocatenispora</taxon>
    </lineage>
</organism>
<dbReference type="EMBL" id="AP023355">
    <property type="protein sequence ID" value="BCJ33361.1"/>
    <property type="molecule type" value="Genomic_DNA"/>
</dbReference>
<keyword evidence="5" id="KW-1185">Reference proteome</keyword>
<evidence type="ECO:0000313" key="4">
    <source>
        <dbReference type="EMBL" id="BCJ33361.1"/>
    </source>
</evidence>
<accession>A0A7R7DKW7</accession>
<evidence type="ECO:0000313" key="5">
    <source>
        <dbReference type="Proteomes" id="UP000611640"/>
    </source>
</evidence>
<dbReference type="AlphaFoldDB" id="A0A7R7DKW7"/>
<dbReference type="PANTHER" id="PTHR43032">
    <property type="entry name" value="PROTEIN-METHIONINE-SULFOXIDE REDUCTASE"/>
    <property type="match status" value="1"/>
</dbReference>
<dbReference type="InterPro" id="IPR008335">
    <property type="entry name" value="Mopterin_OxRdtase_euk"/>
</dbReference>
<dbReference type="GO" id="GO:0016491">
    <property type="term" value="F:oxidoreductase activity"/>
    <property type="evidence" value="ECO:0007669"/>
    <property type="project" value="InterPro"/>
</dbReference>
<keyword evidence="2" id="KW-0812">Transmembrane</keyword>
<feature type="transmembrane region" description="Helical" evidence="2">
    <location>
        <begin position="44"/>
        <end position="65"/>
    </location>
</feature>